<evidence type="ECO:0008006" key="4">
    <source>
        <dbReference type="Google" id="ProtNLM"/>
    </source>
</evidence>
<feature type="transmembrane region" description="Helical" evidence="1">
    <location>
        <begin position="6"/>
        <end position="23"/>
    </location>
</feature>
<organism evidence="2 3">
    <name type="scientific">Tigheibacillus halophilus</name>
    <dbReference type="NCBI Taxonomy" id="361280"/>
    <lineage>
        <taxon>Bacteria</taxon>
        <taxon>Bacillati</taxon>
        <taxon>Bacillota</taxon>
        <taxon>Bacilli</taxon>
        <taxon>Bacillales</taxon>
        <taxon>Bacillaceae</taxon>
        <taxon>Tigheibacillus</taxon>
    </lineage>
</organism>
<comment type="caution">
    <text evidence="2">The sequence shown here is derived from an EMBL/GenBank/DDBJ whole genome shotgun (WGS) entry which is preliminary data.</text>
</comment>
<reference evidence="2 3" key="1">
    <citation type="submission" date="2023-10" db="EMBL/GenBank/DDBJ databases">
        <title>Virgibacillus halophilus 5B73C genome.</title>
        <authorList>
            <person name="Miliotis G."/>
            <person name="Sengupta P."/>
            <person name="Hameed A."/>
            <person name="Chuvochina M."/>
            <person name="Mcdonagh F."/>
            <person name="Simpson A.C."/>
            <person name="Singh N.K."/>
            <person name="Rekha P.D."/>
            <person name="Raman K."/>
            <person name="Hugenholtz P."/>
            <person name="Venkateswaran K."/>
        </authorList>
    </citation>
    <scope>NUCLEOTIDE SEQUENCE [LARGE SCALE GENOMIC DNA]</scope>
    <source>
        <strain evidence="2 3">5B73C</strain>
    </source>
</reference>
<keyword evidence="1" id="KW-0472">Membrane</keyword>
<keyword evidence="3" id="KW-1185">Reference proteome</keyword>
<gene>
    <name evidence="2" type="ORF">RWE15_16905</name>
</gene>
<keyword evidence="1" id="KW-0812">Transmembrane</keyword>
<proteinExistence type="predicted"/>
<protein>
    <recommendedName>
        <fullName evidence="4">DUF3139 domain-containing protein</fullName>
    </recommendedName>
</protein>
<evidence type="ECO:0000313" key="3">
    <source>
        <dbReference type="Proteomes" id="UP001281447"/>
    </source>
</evidence>
<dbReference type="EMBL" id="JAWDIP010000003">
    <property type="protein sequence ID" value="MDY0395786.1"/>
    <property type="molecule type" value="Genomic_DNA"/>
</dbReference>
<dbReference type="RefSeq" id="WP_390358092.1">
    <property type="nucleotide sequence ID" value="NZ_JBHUIZ010000018.1"/>
</dbReference>
<accession>A0ABU5CAA1</accession>
<name>A0ABU5CAA1_9BACI</name>
<dbReference type="Proteomes" id="UP001281447">
    <property type="component" value="Unassembled WGS sequence"/>
</dbReference>
<evidence type="ECO:0000256" key="1">
    <source>
        <dbReference type="SAM" id="Phobius"/>
    </source>
</evidence>
<evidence type="ECO:0000313" key="2">
    <source>
        <dbReference type="EMBL" id="MDY0395786.1"/>
    </source>
</evidence>
<keyword evidence="1" id="KW-1133">Transmembrane helix</keyword>
<sequence length="102" mass="11965">MENKHVKAIFLTVVLLFFLTILISRLSPKLALREHLLENGYITSGLTTKIVNQTDIHKIGKQNERYYTLTKPPFDHATQSEIANWKVKRKWIFYIVSIHNDI</sequence>